<evidence type="ECO:0000313" key="2">
    <source>
        <dbReference type="EMBL" id="OUM20259.1"/>
    </source>
</evidence>
<dbReference type="PANTHER" id="PTHR43135">
    <property type="entry name" value="ALPHA-D-RIBOSE 1-METHYLPHOSPHONATE 5-TRIPHOSPHATE DIPHOSPHATASE"/>
    <property type="match status" value="1"/>
</dbReference>
<accession>A0A252F3E0</accession>
<name>A0A252F3E0_9FIRM</name>
<dbReference type="InterPro" id="IPR051781">
    <property type="entry name" value="Metallo-dep_Hydrolase"/>
</dbReference>
<comment type="caution">
    <text evidence="2">The sequence shown here is derived from an EMBL/GenBank/DDBJ whole genome shotgun (WGS) entry which is preliminary data.</text>
</comment>
<dbReference type="OrthoDB" id="9802793at2"/>
<dbReference type="SUPFAM" id="SSF51338">
    <property type="entry name" value="Composite domain of metallo-dependent hydrolases"/>
    <property type="match status" value="1"/>
</dbReference>
<dbReference type="InterPro" id="IPR011059">
    <property type="entry name" value="Metal-dep_hydrolase_composite"/>
</dbReference>
<dbReference type="EMBL" id="NHOC01000007">
    <property type="protein sequence ID" value="OUM20259.1"/>
    <property type="molecule type" value="Genomic_DNA"/>
</dbReference>
<evidence type="ECO:0000313" key="3">
    <source>
        <dbReference type="Proteomes" id="UP000194903"/>
    </source>
</evidence>
<evidence type="ECO:0000259" key="1">
    <source>
        <dbReference type="Pfam" id="PF01979"/>
    </source>
</evidence>
<organism evidence="2 3">
    <name type="scientific">Butyricicoccus porcorum</name>
    <dbReference type="NCBI Taxonomy" id="1945634"/>
    <lineage>
        <taxon>Bacteria</taxon>
        <taxon>Bacillati</taxon>
        <taxon>Bacillota</taxon>
        <taxon>Clostridia</taxon>
        <taxon>Eubacteriales</taxon>
        <taxon>Butyricicoccaceae</taxon>
        <taxon>Butyricicoccus</taxon>
    </lineage>
</organism>
<dbReference type="InterPro" id="IPR006680">
    <property type="entry name" value="Amidohydro-rel"/>
</dbReference>
<dbReference type="RefSeq" id="WP_087020478.1">
    <property type="nucleotide sequence ID" value="NZ_CP178353.1"/>
</dbReference>
<dbReference type="SUPFAM" id="SSF51556">
    <property type="entry name" value="Metallo-dependent hydrolases"/>
    <property type="match status" value="1"/>
</dbReference>
<dbReference type="InterPro" id="IPR032466">
    <property type="entry name" value="Metal_Hydrolase"/>
</dbReference>
<dbReference type="Pfam" id="PF01979">
    <property type="entry name" value="Amidohydro_1"/>
    <property type="match status" value="1"/>
</dbReference>
<dbReference type="Proteomes" id="UP000194903">
    <property type="component" value="Unassembled WGS sequence"/>
</dbReference>
<reference evidence="2 3" key="1">
    <citation type="submission" date="2017-05" db="EMBL/GenBank/DDBJ databases">
        <title>Butyricicoccus porcorum sp. nov. a butyrate-producing bacterium from the swine intestinal tract.</title>
        <authorList>
            <person name="Trachsel J."/>
            <person name="Humphrey S."/>
            <person name="Allen H.K."/>
        </authorList>
    </citation>
    <scope>NUCLEOTIDE SEQUENCE [LARGE SCALE GENOMIC DNA]</scope>
    <source>
        <strain evidence="2">BB10</strain>
    </source>
</reference>
<dbReference type="CDD" id="cd01309">
    <property type="entry name" value="Met_dep_hydrolase_C"/>
    <property type="match status" value="1"/>
</dbReference>
<keyword evidence="3" id="KW-1185">Reference proteome</keyword>
<sequence length="386" mass="41444">MIICNGKIVPMEGEIIENGFISFENGKITAIGSMENLPAGEYFDAHGGWVMPGLVDAHTHLGLFEDSIGFEGEDGNEDTDPITPQLRVIDGINPMERSFAEARAAGVTCCVVSPGSCNPIAGQAAAIKTNGCRIDDMIVQAPCAMKFALGENPKSCYNDKDEAPVTRMATAALIRETLHKAQEYAAQKKRADDPADAPEYDAKMEALIPVLDGSCQAHFHAHRADDMFTALRIAKEFSLHAVILHGTEAHLVSDILAEEGVPICSGPFLTDRSKPELRHLTEQSPALLTRAGILTSISTDHPETPLKHLMRCAVAAVQAGMQPMDALRAITCIPAQIAGIDDRVGSLCVGKDADILITSGDPLDYRTKVTAVFINGTQIKQEDCKI</sequence>
<proteinExistence type="predicted"/>
<protein>
    <submittedName>
        <fullName evidence="2">Amidohydrolase</fullName>
    </submittedName>
</protein>
<dbReference type="Gene3D" id="3.20.20.140">
    <property type="entry name" value="Metal-dependent hydrolases"/>
    <property type="match status" value="1"/>
</dbReference>
<feature type="domain" description="Amidohydrolase-related" evidence="1">
    <location>
        <begin position="49"/>
        <end position="377"/>
    </location>
</feature>
<dbReference type="GO" id="GO:0016810">
    <property type="term" value="F:hydrolase activity, acting on carbon-nitrogen (but not peptide) bonds"/>
    <property type="evidence" value="ECO:0007669"/>
    <property type="project" value="InterPro"/>
</dbReference>
<dbReference type="AlphaFoldDB" id="A0A252F3E0"/>
<keyword evidence="2" id="KW-0378">Hydrolase</keyword>
<gene>
    <name evidence="2" type="ORF">CBW42_09455</name>
</gene>
<dbReference type="PANTHER" id="PTHR43135:SF3">
    <property type="entry name" value="ALPHA-D-RIBOSE 1-METHYLPHOSPHONATE 5-TRIPHOSPHATE DIPHOSPHATASE"/>
    <property type="match status" value="1"/>
</dbReference>